<dbReference type="Proteomes" id="UP000190449">
    <property type="component" value="Unassembled WGS sequence"/>
</dbReference>
<organism evidence="1 3">
    <name type="scientific">Fibrobacter intestinalis</name>
    <dbReference type="NCBI Taxonomy" id="28122"/>
    <lineage>
        <taxon>Bacteria</taxon>
        <taxon>Pseudomonadati</taxon>
        <taxon>Fibrobacterota</taxon>
        <taxon>Fibrobacteria</taxon>
        <taxon>Fibrobacterales</taxon>
        <taxon>Fibrobacteraceae</taxon>
        <taxon>Fibrobacter</taxon>
    </lineage>
</organism>
<dbReference type="EMBL" id="FRAW01000028">
    <property type="protein sequence ID" value="SHK99871.1"/>
    <property type="molecule type" value="Genomic_DNA"/>
</dbReference>
<accession>A0A1T4PIQ9</accession>
<sequence length="110" mass="12749">MKSAYSEMYLSDAQKNLGFFFQAVLYNLNLSVDEVQKVFLASEFRRKLNTPTRIFCAANPVTNWQFSHSRNTRRNCWNLFTNRSTRKRNTGAVMSLPITSGTPQKSLLKF</sequence>
<reference evidence="3" key="2">
    <citation type="submission" date="2016-11" db="EMBL/GenBank/DDBJ databases">
        <authorList>
            <person name="Varghese N."/>
            <person name="Submissions S."/>
        </authorList>
    </citation>
    <scope>NUCLEOTIDE SEQUENCE [LARGE SCALE GENOMIC DNA]</scope>
    <source>
        <strain evidence="3">UWOS</strain>
    </source>
</reference>
<reference evidence="2 4" key="3">
    <citation type="submission" date="2017-02" db="EMBL/GenBank/DDBJ databases">
        <authorList>
            <person name="Peterson S.W."/>
        </authorList>
    </citation>
    <scope>NUCLEOTIDE SEQUENCE [LARGE SCALE GENOMIC DNA]</scope>
    <source>
        <strain evidence="2 4">ATCC 43854</strain>
    </source>
</reference>
<dbReference type="EMBL" id="FUWU01000035">
    <property type="protein sequence ID" value="SJZ91281.1"/>
    <property type="molecule type" value="Genomic_DNA"/>
</dbReference>
<dbReference type="AlphaFoldDB" id="A0A1M6X1V0"/>
<protein>
    <submittedName>
        <fullName evidence="1">Uncharacterized protein</fullName>
    </submittedName>
</protein>
<proteinExistence type="predicted"/>
<keyword evidence="3" id="KW-1185">Reference proteome</keyword>
<gene>
    <name evidence="2" type="ORF">SAMN02745108_01946</name>
    <name evidence="1" type="ORF">SAMN05720469_12827</name>
</gene>
<name>A0A1M6X1V0_9BACT</name>
<evidence type="ECO:0000313" key="1">
    <source>
        <dbReference type="EMBL" id="SHK99871.1"/>
    </source>
</evidence>
<evidence type="ECO:0000313" key="4">
    <source>
        <dbReference type="Proteomes" id="UP000190449"/>
    </source>
</evidence>
<accession>A0A1M6X1V0</accession>
<evidence type="ECO:0000313" key="2">
    <source>
        <dbReference type="EMBL" id="SJZ91281.1"/>
    </source>
</evidence>
<reference evidence="1" key="1">
    <citation type="submission" date="2016-11" db="EMBL/GenBank/DDBJ databases">
        <authorList>
            <person name="Jaros S."/>
            <person name="Januszkiewicz K."/>
            <person name="Wedrychowicz H."/>
        </authorList>
    </citation>
    <scope>NUCLEOTIDE SEQUENCE [LARGE SCALE GENOMIC DNA]</scope>
    <source>
        <strain evidence="1">UWOS</strain>
    </source>
</reference>
<evidence type="ECO:0000313" key="3">
    <source>
        <dbReference type="Proteomes" id="UP000184275"/>
    </source>
</evidence>
<dbReference type="Proteomes" id="UP000184275">
    <property type="component" value="Unassembled WGS sequence"/>
</dbReference>